<dbReference type="Pfam" id="PF03865">
    <property type="entry name" value="ShlB"/>
    <property type="match status" value="1"/>
</dbReference>
<reference evidence="7 8" key="1">
    <citation type="submission" date="2015-09" db="EMBL/GenBank/DDBJ databases">
        <authorList>
            <person name="Jackson K.R."/>
            <person name="Lunt B.L."/>
            <person name="Fisher J.N.B."/>
            <person name="Gardner A.V."/>
            <person name="Bailey M.E."/>
            <person name="Deus L.M."/>
            <person name="Earl A.S."/>
            <person name="Gibby P.D."/>
            <person name="Hartmann K.A."/>
            <person name="Liu J.E."/>
            <person name="Manci A.M."/>
            <person name="Nielsen D.A."/>
            <person name="Solomon M.B."/>
            <person name="Breakwell D.P."/>
            <person name="Burnett S.H."/>
            <person name="Grose J.H."/>
        </authorList>
    </citation>
    <scope>NUCLEOTIDE SEQUENCE [LARGE SCALE GENOMIC DNA]</scope>
    <source>
        <strain evidence="7 8">KCOM 1279</strain>
    </source>
</reference>
<accession>A0A0M4SQR9</accession>
<protein>
    <submittedName>
        <fullName evidence="7">Hemolysin activator protein</fullName>
    </submittedName>
</protein>
<evidence type="ECO:0000256" key="1">
    <source>
        <dbReference type="ARBA" id="ARBA00022452"/>
    </source>
</evidence>
<dbReference type="InterPro" id="IPR005565">
    <property type="entry name" value="Hemolysn_activator_HlyB_C"/>
</dbReference>
<dbReference type="RefSeq" id="WP_060676513.1">
    <property type="nucleotide sequence ID" value="NZ_CP012713.1"/>
</dbReference>
<keyword evidence="2" id="KW-0812">Transmembrane</keyword>
<evidence type="ECO:0000259" key="5">
    <source>
        <dbReference type="Pfam" id="PF08479"/>
    </source>
</evidence>
<dbReference type="OrthoDB" id="84466at2"/>
<feature type="domain" description="Haemolysin activator HlyB C-terminal" evidence="4">
    <location>
        <begin position="209"/>
        <end position="543"/>
    </location>
</feature>
<evidence type="ECO:0000313" key="7">
    <source>
        <dbReference type="EMBL" id="ALF18290.1"/>
    </source>
</evidence>
<dbReference type="PIRSF" id="PIRSF029745">
    <property type="entry name" value="FhaC"/>
    <property type="match status" value="1"/>
</dbReference>
<evidence type="ECO:0000259" key="6">
    <source>
        <dbReference type="Pfam" id="PF17287"/>
    </source>
</evidence>
<dbReference type="Pfam" id="PF08479">
    <property type="entry name" value="POTRA_2"/>
    <property type="match status" value="1"/>
</dbReference>
<evidence type="ECO:0000256" key="3">
    <source>
        <dbReference type="ARBA" id="ARBA00023237"/>
    </source>
</evidence>
<dbReference type="Proteomes" id="UP000063147">
    <property type="component" value="Chromosome"/>
</dbReference>
<dbReference type="EMBL" id="CP012713">
    <property type="protein sequence ID" value="ALF18290.1"/>
    <property type="molecule type" value="Genomic_DNA"/>
</dbReference>
<dbReference type="PANTHER" id="PTHR34597">
    <property type="entry name" value="SLR1661 PROTEIN"/>
    <property type="match status" value="1"/>
</dbReference>
<dbReference type="InterPro" id="IPR013686">
    <property type="entry name" value="Polypept-transport_assoc_ShlB"/>
</dbReference>
<dbReference type="AlphaFoldDB" id="A0A0M4SQR9"/>
<keyword evidence="3" id="KW-0998">Cell outer membrane</keyword>
<gene>
    <name evidence="7" type="ORF">RN98_08915</name>
</gene>
<proteinExistence type="predicted"/>
<evidence type="ECO:0000256" key="2">
    <source>
        <dbReference type="ARBA" id="ARBA00022692"/>
    </source>
</evidence>
<dbReference type="InterPro" id="IPR027282">
    <property type="entry name" value="TPS"/>
</dbReference>
<evidence type="ECO:0000259" key="4">
    <source>
        <dbReference type="Pfam" id="PF03865"/>
    </source>
</evidence>
<dbReference type="PATRIC" id="fig|76859.3.peg.1801"/>
<name>A0A0M4SQR9_9FUSO</name>
<dbReference type="InterPro" id="IPR035251">
    <property type="entry name" value="ShlB_POTRA"/>
</dbReference>
<keyword evidence="1" id="KW-0472">Membrane</keyword>
<dbReference type="InterPro" id="IPR051544">
    <property type="entry name" value="TPS_OM_transporter"/>
</dbReference>
<keyword evidence="1" id="KW-1134">Transmembrane beta strand</keyword>
<dbReference type="Gene3D" id="2.40.160.50">
    <property type="entry name" value="membrane protein fhac: a member of the omp85/tpsb transporter family"/>
    <property type="match status" value="1"/>
</dbReference>
<dbReference type="GO" id="GO:0008320">
    <property type="term" value="F:protein transmembrane transporter activity"/>
    <property type="evidence" value="ECO:0007669"/>
    <property type="project" value="TreeGrafter"/>
</dbReference>
<dbReference type="PANTHER" id="PTHR34597:SF3">
    <property type="entry name" value="OUTER MEMBRANE TRANSPORTER CDIB"/>
    <property type="match status" value="1"/>
</dbReference>
<dbReference type="Pfam" id="PF17287">
    <property type="entry name" value="POTRA_3"/>
    <property type="match status" value="1"/>
</dbReference>
<dbReference type="GO" id="GO:0046819">
    <property type="term" value="P:protein secretion by the type V secretion system"/>
    <property type="evidence" value="ECO:0007669"/>
    <property type="project" value="TreeGrafter"/>
</dbReference>
<dbReference type="Gene3D" id="3.10.20.310">
    <property type="entry name" value="membrane protein fhac"/>
    <property type="match status" value="1"/>
</dbReference>
<feature type="domain" description="Polypeptide-transport-associated ShlB-type" evidence="5">
    <location>
        <begin position="85"/>
        <end position="148"/>
    </location>
</feature>
<sequence>MLKVKKTLLIFSLMLTINNLSFSEGKILKNELPKNEREFFEGGSLIDLQSEIKEAETNIDTSELPKFFVKTITLKTPTITIKPLVNSKKIDKILAEYKNKEINILDLRALVKKLNEEYANEGYITTRVYLEPDQNLQSGEIRLVALEGKIEEIILDKDTAKDKRRVFFAFTNEKDKILNISHIDNGIDNLNRVESNNSKINIVPGTKQGYSKVIVESEKEKPIRLVLNYEDTQKDKQKYKTTLEYDNLLGINDNIYFSYRGDVRKLTKAHKDDYTESYLAGYSFPVKSWTLGFSFNKSREKSLILGSRTNYTLLTKSNQYGINTTKLLYRDADTKVNLTMGLDVKREKTYVASQRLETQDRNITVASVGVNGLFKPFKGIMSYNLSYSKGIKGFRSKEDNPFNAGTMPTPSIEAADNRFEFGKVNLNLSYYKPFYFKNQGVIFRTMFNAQYTNDSLFSIEKYSIGDFSTVKGFPSTVSGDIGYSTKVELSYILSNNEGKIGKFLYRVRLYIEADLGKVRNNYNEKGEKRGKIATMSSYSIGIRYYGEKITLDTGISKIDSGRGLMKTDSHRGFATVSVTF</sequence>
<organism evidence="7">
    <name type="scientific">Fusobacterium animalis</name>
    <dbReference type="NCBI Taxonomy" id="76859"/>
    <lineage>
        <taxon>Bacteria</taxon>
        <taxon>Fusobacteriati</taxon>
        <taxon>Fusobacteriota</taxon>
        <taxon>Fusobacteriia</taxon>
        <taxon>Fusobacteriales</taxon>
        <taxon>Fusobacteriaceae</taxon>
        <taxon>Fusobacterium</taxon>
    </lineage>
</organism>
<feature type="domain" description="ShlB POTRA" evidence="6">
    <location>
        <begin position="149"/>
        <end position="204"/>
    </location>
</feature>
<dbReference type="GO" id="GO:0098046">
    <property type="term" value="C:type V protein secretion system complex"/>
    <property type="evidence" value="ECO:0007669"/>
    <property type="project" value="TreeGrafter"/>
</dbReference>
<evidence type="ECO:0000313" key="8">
    <source>
        <dbReference type="Proteomes" id="UP000063147"/>
    </source>
</evidence>